<name>A0A6P7XRU6_9AMPH</name>
<evidence type="ECO:0000259" key="1">
    <source>
        <dbReference type="Pfam" id="PF00675"/>
    </source>
</evidence>
<dbReference type="GO" id="GO:0004222">
    <property type="term" value="F:metalloendopeptidase activity"/>
    <property type="evidence" value="ECO:0007669"/>
    <property type="project" value="TreeGrafter"/>
</dbReference>
<dbReference type="GeneID" id="115467832"/>
<dbReference type="GO" id="GO:0046872">
    <property type="term" value="F:metal ion binding"/>
    <property type="evidence" value="ECO:0007669"/>
    <property type="project" value="InterPro"/>
</dbReference>
<dbReference type="InterPro" id="IPR011249">
    <property type="entry name" value="Metalloenz_LuxS/M16"/>
</dbReference>
<dbReference type="RefSeq" id="XP_030055213.1">
    <property type="nucleotide sequence ID" value="XM_030199353.1"/>
</dbReference>
<dbReference type="Pfam" id="PF00675">
    <property type="entry name" value="Peptidase_M16"/>
    <property type="match status" value="1"/>
</dbReference>
<dbReference type="OrthoDB" id="10250783at2759"/>
<dbReference type="InterPro" id="IPR011765">
    <property type="entry name" value="Pept_M16_N"/>
</dbReference>
<proteinExistence type="predicted"/>
<dbReference type="KEGG" id="muo:115467832"/>
<keyword evidence="2" id="KW-1185">Reference proteome</keyword>
<gene>
    <name evidence="3" type="primary">LOC115467832</name>
</gene>
<dbReference type="PANTHER" id="PTHR43016">
    <property type="entry name" value="PRESEQUENCE PROTEASE"/>
    <property type="match status" value="1"/>
</dbReference>
<protein>
    <submittedName>
        <fullName evidence="3">Presequence protease, mitochondrial-like</fullName>
    </submittedName>
</protein>
<dbReference type="SUPFAM" id="SSF63411">
    <property type="entry name" value="LuxS/MPP-like metallohydrolase"/>
    <property type="match status" value="1"/>
</dbReference>
<dbReference type="Gene3D" id="3.30.830.10">
    <property type="entry name" value="Metalloenzyme, LuxS/M16 peptidase-like"/>
    <property type="match status" value="1"/>
</dbReference>
<reference evidence="3" key="1">
    <citation type="submission" date="2025-08" db="UniProtKB">
        <authorList>
            <consortium name="RefSeq"/>
        </authorList>
    </citation>
    <scope>IDENTIFICATION</scope>
</reference>
<dbReference type="GO" id="GO:0016485">
    <property type="term" value="P:protein processing"/>
    <property type="evidence" value="ECO:0007669"/>
    <property type="project" value="TreeGrafter"/>
</dbReference>
<accession>A0A6P7XRU6</accession>
<evidence type="ECO:0000313" key="3">
    <source>
        <dbReference type="RefSeq" id="XP_030055213.1"/>
    </source>
</evidence>
<dbReference type="InParanoid" id="A0A6P7XRU6"/>
<dbReference type="FunFam" id="3.30.830.10:FF:000011">
    <property type="entry name" value="Presequence protease, mitochondrial"/>
    <property type="match status" value="1"/>
</dbReference>
<dbReference type="GO" id="GO:0005759">
    <property type="term" value="C:mitochondrial matrix"/>
    <property type="evidence" value="ECO:0007669"/>
    <property type="project" value="TreeGrafter"/>
</dbReference>
<dbReference type="Proteomes" id="UP000515156">
    <property type="component" value="Chromosome 1"/>
</dbReference>
<dbReference type="PANTHER" id="PTHR43016:SF13">
    <property type="entry name" value="PRESEQUENCE PROTEASE, MITOCHONDRIAL"/>
    <property type="match status" value="1"/>
</dbReference>
<dbReference type="AlphaFoldDB" id="A0A6P7XRU6"/>
<feature type="domain" description="Peptidase M16 N-terminal" evidence="1">
    <location>
        <begin position="93"/>
        <end position="176"/>
    </location>
</feature>
<sequence length="278" mass="32030">MRWLDRALLRQFRVFRAASLNSWRRTSSSASERALQYKIGEKIHGFTIEQVTSVPELLLTAVKLSHDNTGAKYLHLAREDSENLFSVQFRTTPMDSTGVPHILEHTVLCGSEKYPCRDPFFKMMNRSLATFMNALTAADYTLYPFSTQNSKDFQNLLSVYLDAVFFPRLQELDFWQEGWRLEHENPTDAHSPLVFKGIVFNEMKGAFTSSESVFTQKLQNKLLPDHTYAVVSGGDPTYIPDLTWEQLKQFHATHYHPSNARCFALWGLWCAKEDVFSV</sequence>
<evidence type="ECO:0000313" key="2">
    <source>
        <dbReference type="Proteomes" id="UP000515156"/>
    </source>
</evidence>
<organism evidence="2 3">
    <name type="scientific">Microcaecilia unicolor</name>
    <dbReference type="NCBI Taxonomy" id="1415580"/>
    <lineage>
        <taxon>Eukaryota</taxon>
        <taxon>Metazoa</taxon>
        <taxon>Chordata</taxon>
        <taxon>Craniata</taxon>
        <taxon>Vertebrata</taxon>
        <taxon>Euteleostomi</taxon>
        <taxon>Amphibia</taxon>
        <taxon>Gymnophiona</taxon>
        <taxon>Siphonopidae</taxon>
        <taxon>Microcaecilia</taxon>
    </lineage>
</organism>